<proteinExistence type="predicted"/>
<evidence type="ECO:0000313" key="1">
    <source>
        <dbReference type="EMBL" id="OGK16773.1"/>
    </source>
</evidence>
<dbReference type="EMBL" id="MFZG01000018">
    <property type="protein sequence ID" value="OGK16773.1"/>
    <property type="molecule type" value="Genomic_DNA"/>
</dbReference>
<name>A0A1F7GD21_9BACT</name>
<sequence>MHEDPSELNRKLDQVEIEQSAEQADRLSHEDEILRMTEEVTRIKSGIRYLIGRLTPEDKVRLEDLYKQLDMEFEKIIDKKPSS</sequence>
<dbReference type="AlphaFoldDB" id="A0A1F7GD21"/>
<reference evidence="1 2" key="1">
    <citation type="journal article" date="2016" name="Nat. Commun.">
        <title>Thousands of microbial genomes shed light on interconnected biogeochemical processes in an aquifer system.</title>
        <authorList>
            <person name="Anantharaman K."/>
            <person name="Brown C.T."/>
            <person name="Hug L.A."/>
            <person name="Sharon I."/>
            <person name="Castelle C.J."/>
            <person name="Probst A.J."/>
            <person name="Thomas B.C."/>
            <person name="Singh A."/>
            <person name="Wilkins M.J."/>
            <person name="Karaoz U."/>
            <person name="Brodie E.L."/>
            <person name="Williams K.H."/>
            <person name="Hubbard S.S."/>
            <person name="Banfield J.F."/>
        </authorList>
    </citation>
    <scope>NUCLEOTIDE SEQUENCE [LARGE SCALE GENOMIC DNA]</scope>
</reference>
<accession>A0A1F7GD21</accession>
<comment type="caution">
    <text evidence="1">The sequence shown here is derived from an EMBL/GenBank/DDBJ whole genome shotgun (WGS) entry which is preliminary data.</text>
</comment>
<protein>
    <submittedName>
        <fullName evidence="1">Uncharacterized protein</fullName>
    </submittedName>
</protein>
<dbReference type="Proteomes" id="UP000177208">
    <property type="component" value="Unassembled WGS sequence"/>
</dbReference>
<evidence type="ECO:0000313" key="2">
    <source>
        <dbReference type="Proteomes" id="UP000177208"/>
    </source>
</evidence>
<organism evidence="1 2">
    <name type="scientific">Candidatus Roizmanbacteria bacterium RIFCSPHIGHO2_01_FULL_39_12c</name>
    <dbReference type="NCBI Taxonomy" id="1802031"/>
    <lineage>
        <taxon>Bacteria</taxon>
        <taxon>Candidatus Roizmaniibacteriota</taxon>
    </lineage>
</organism>
<gene>
    <name evidence="1" type="ORF">A2774_02570</name>
</gene>